<sequence length="89" mass="10254">MMKIYIIAKPKSKKEYVKKIDDTHYIVAVKEPPLRGIANLAIVNILSNYFHKPPSQIFIISGEKSRQKVIEVPITFGEIKNLDVQKKLF</sequence>
<dbReference type="Proteomes" id="UP000230707">
    <property type="component" value="Unassembled WGS sequence"/>
</dbReference>
<dbReference type="GO" id="GO:0005737">
    <property type="term" value="C:cytoplasm"/>
    <property type="evidence" value="ECO:0007669"/>
    <property type="project" value="TreeGrafter"/>
</dbReference>
<dbReference type="Gene3D" id="3.30.1200.10">
    <property type="entry name" value="YggU-like"/>
    <property type="match status" value="1"/>
</dbReference>
<dbReference type="InterPro" id="IPR036591">
    <property type="entry name" value="YggU-like_sf"/>
</dbReference>
<gene>
    <name evidence="3" type="ORF">COV53_03270</name>
</gene>
<dbReference type="PANTHER" id="PTHR13420:SF7">
    <property type="entry name" value="UPF0235 PROTEIN C15ORF40"/>
    <property type="match status" value="1"/>
</dbReference>
<evidence type="ECO:0000256" key="2">
    <source>
        <dbReference type="HAMAP-Rule" id="MF_00634"/>
    </source>
</evidence>
<organism evidence="3 4">
    <name type="scientific">Candidatus Gottesmanbacteria bacterium CG11_big_fil_rev_8_21_14_0_20_37_11</name>
    <dbReference type="NCBI Taxonomy" id="1974575"/>
    <lineage>
        <taxon>Bacteria</taxon>
        <taxon>Candidatus Gottesmaniibacteriota</taxon>
    </lineage>
</organism>
<proteinExistence type="inferred from homology"/>
<dbReference type="PANTHER" id="PTHR13420">
    <property type="entry name" value="UPF0235 PROTEIN C15ORF40"/>
    <property type="match status" value="1"/>
</dbReference>
<dbReference type="HAMAP" id="MF_00634">
    <property type="entry name" value="UPF0235"/>
    <property type="match status" value="1"/>
</dbReference>
<dbReference type="EMBL" id="PCWS01000075">
    <property type="protein sequence ID" value="PIR08392.1"/>
    <property type="molecule type" value="Genomic_DNA"/>
</dbReference>
<dbReference type="NCBIfam" id="TIGR00251">
    <property type="entry name" value="DUF167 family protein"/>
    <property type="match status" value="1"/>
</dbReference>
<comment type="similarity">
    <text evidence="1 2">Belongs to the UPF0235 family.</text>
</comment>
<evidence type="ECO:0000313" key="4">
    <source>
        <dbReference type="Proteomes" id="UP000230707"/>
    </source>
</evidence>
<dbReference type="InterPro" id="IPR003746">
    <property type="entry name" value="DUF167"/>
</dbReference>
<dbReference type="AlphaFoldDB" id="A0A2H0NHK9"/>
<dbReference type="SUPFAM" id="SSF69786">
    <property type="entry name" value="YggU-like"/>
    <property type="match status" value="1"/>
</dbReference>
<accession>A0A2H0NHK9</accession>
<reference evidence="3 4" key="1">
    <citation type="submission" date="2017-09" db="EMBL/GenBank/DDBJ databases">
        <title>Depth-based differentiation of microbial function through sediment-hosted aquifers and enrichment of novel symbionts in the deep terrestrial subsurface.</title>
        <authorList>
            <person name="Probst A.J."/>
            <person name="Ladd B."/>
            <person name="Jarett J.K."/>
            <person name="Geller-Mcgrath D.E."/>
            <person name="Sieber C.M."/>
            <person name="Emerson J.B."/>
            <person name="Anantharaman K."/>
            <person name="Thomas B.C."/>
            <person name="Malmstrom R."/>
            <person name="Stieglmeier M."/>
            <person name="Klingl A."/>
            <person name="Woyke T."/>
            <person name="Ryan C.M."/>
            <person name="Banfield J.F."/>
        </authorList>
    </citation>
    <scope>NUCLEOTIDE SEQUENCE [LARGE SCALE GENOMIC DNA]</scope>
    <source>
        <strain evidence="3">CG11_big_fil_rev_8_21_14_0_20_37_11</strain>
    </source>
</reference>
<evidence type="ECO:0000256" key="1">
    <source>
        <dbReference type="ARBA" id="ARBA00010364"/>
    </source>
</evidence>
<protein>
    <recommendedName>
        <fullName evidence="2">UPF0235 protein COV53_03270</fullName>
    </recommendedName>
</protein>
<dbReference type="SMART" id="SM01152">
    <property type="entry name" value="DUF167"/>
    <property type="match status" value="1"/>
</dbReference>
<comment type="caution">
    <text evidence="3">The sequence shown here is derived from an EMBL/GenBank/DDBJ whole genome shotgun (WGS) entry which is preliminary data.</text>
</comment>
<dbReference type="Pfam" id="PF02594">
    <property type="entry name" value="DUF167"/>
    <property type="match status" value="1"/>
</dbReference>
<evidence type="ECO:0000313" key="3">
    <source>
        <dbReference type="EMBL" id="PIR08392.1"/>
    </source>
</evidence>
<name>A0A2H0NHK9_9BACT</name>